<dbReference type="InterPro" id="IPR052737">
    <property type="entry name" value="Omega-amidase_YafV"/>
</dbReference>
<evidence type="ECO:0000259" key="2">
    <source>
        <dbReference type="PROSITE" id="PS50263"/>
    </source>
</evidence>
<dbReference type="EMBL" id="CP022983">
    <property type="protein sequence ID" value="ASV66146.1"/>
    <property type="molecule type" value="Genomic_DNA"/>
</dbReference>
<organism evidence="3 4">
    <name type="scientific">Cytobacillus kochii</name>
    <dbReference type="NCBI Taxonomy" id="859143"/>
    <lineage>
        <taxon>Bacteria</taxon>
        <taxon>Bacillati</taxon>
        <taxon>Bacillota</taxon>
        <taxon>Bacilli</taxon>
        <taxon>Bacillales</taxon>
        <taxon>Bacillaceae</taxon>
        <taxon>Cytobacillus</taxon>
    </lineage>
</organism>
<dbReference type="RefSeq" id="WP_095369721.1">
    <property type="nucleotide sequence ID" value="NZ_CP022983.1"/>
</dbReference>
<dbReference type="InterPro" id="IPR001110">
    <property type="entry name" value="UPF0012_CS"/>
</dbReference>
<keyword evidence="3" id="KW-0378">Hydrolase</keyword>
<keyword evidence="4" id="KW-1185">Reference proteome</keyword>
<dbReference type="Proteomes" id="UP000215137">
    <property type="component" value="Chromosome"/>
</dbReference>
<feature type="domain" description="CN hydrolase" evidence="2">
    <location>
        <begin position="3"/>
        <end position="241"/>
    </location>
</feature>
<accession>A0A248TDB6</accession>
<sequence>MKLHIACIQMDIQFGHPEENYKHVEIKVKEACEVQPYPDIIVLPEMWTTGYDLENLSSTADVKGEKTIEFLKNLAKKYQVHIVGGSVATKRDKEYFNTMISVDKNGELLQEYHKMHLFKLMDEHKFLSAGEEKGSFNINGEKVAGMICYDIRFPEWFRAHTLNGTKAIFVVAEWPKPRVDHWQTLLRARAIENQCYVIACNRVGQDPNNRFAGHSMIIDPWGEVLESGTEKEEIVTATIDLSEVDRVRKTIPVFDDRKPEFY</sequence>
<dbReference type="PANTHER" id="PTHR47799:SF1">
    <property type="entry name" value="OMEGA-AMIDASE YAFV"/>
    <property type="match status" value="1"/>
</dbReference>
<dbReference type="CDD" id="cd07583">
    <property type="entry name" value="nitrilase_5"/>
    <property type="match status" value="1"/>
</dbReference>
<dbReference type="GO" id="GO:0050152">
    <property type="term" value="F:omega-amidase activity"/>
    <property type="evidence" value="ECO:0007669"/>
    <property type="project" value="TreeGrafter"/>
</dbReference>
<reference evidence="3 4" key="1">
    <citation type="submission" date="2017-08" db="EMBL/GenBank/DDBJ databases">
        <title>Complete Genome Sequence of Bacillus kochii Oregon-R-modENCODE STRAIN BDGP4, isolated from Drosophila melanogaster gut.</title>
        <authorList>
            <person name="Wan K.H."/>
            <person name="Yu C."/>
            <person name="Park S."/>
            <person name="Hammonds A.S."/>
            <person name="Booth B.W."/>
            <person name="Celniker S.E."/>
        </authorList>
    </citation>
    <scope>NUCLEOTIDE SEQUENCE [LARGE SCALE GENOMIC DNA]</scope>
    <source>
        <strain evidence="3 4">BDGP4</strain>
    </source>
</reference>
<dbReference type="GO" id="GO:0106008">
    <property type="term" value="F:2-oxoglutaramate amidase activity"/>
    <property type="evidence" value="ECO:0007669"/>
    <property type="project" value="TreeGrafter"/>
</dbReference>
<evidence type="ECO:0000313" key="4">
    <source>
        <dbReference type="Proteomes" id="UP000215137"/>
    </source>
</evidence>
<dbReference type="KEGG" id="bko:CKF48_01655"/>
<dbReference type="SUPFAM" id="SSF56317">
    <property type="entry name" value="Carbon-nitrogen hydrolase"/>
    <property type="match status" value="1"/>
</dbReference>
<dbReference type="OrthoDB" id="9811121at2"/>
<name>A0A248TDB6_9BACI</name>
<gene>
    <name evidence="3" type="ORF">CKF48_01655</name>
</gene>
<dbReference type="PROSITE" id="PS01227">
    <property type="entry name" value="UPF0012"/>
    <property type="match status" value="1"/>
</dbReference>
<proteinExistence type="inferred from homology"/>
<dbReference type="Gene3D" id="3.60.110.10">
    <property type="entry name" value="Carbon-nitrogen hydrolase"/>
    <property type="match status" value="1"/>
</dbReference>
<dbReference type="InterPro" id="IPR003010">
    <property type="entry name" value="C-N_Hydrolase"/>
</dbReference>
<dbReference type="AlphaFoldDB" id="A0A248TDB6"/>
<dbReference type="InterPro" id="IPR036526">
    <property type="entry name" value="C-N_Hydrolase_sf"/>
</dbReference>
<dbReference type="PANTHER" id="PTHR47799">
    <property type="entry name" value="OMEGA-AMIDASE YAFV"/>
    <property type="match status" value="1"/>
</dbReference>
<protein>
    <submittedName>
        <fullName evidence="3">Carbon-nitrogen hydrolase</fullName>
    </submittedName>
</protein>
<evidence type="ECO:0000256" key="1">
    <source>
        <dbReference type="ARBA" id="ARBA00010613"/>
    </source>
</evidence>
<dbReference type="Pfam" id="PF00795">
    <property type="entry name" value="CN_hydrolase"/>
    <property type="match status" value="1"/>
</dbReference>
<comment type="similarity">
    <text evidence="1">Belongs to the carbon-nitrogen hydrolase superfamily. NIT1/NIT2 family.</text>
</comment>
<dbReference type="PROSITE" id="PS50263">
    <property type="entry name" value="CN_HYDROLASE"/>
    <property type="match status" value="1"/>
</dbReference>
<evidence type="ECO:0000313" key="3">
    <source>
        <dbReference type="EMBL" id="ASV66146.1"/>
    </source>
</evidence>